<organism evidence="9 10">
    <name type="scientific">Cardiobacterium hominis (strain ATCC 15826 / DSM 8339 / NCTC 10426 / 6573)</name>
    <dbReference type="NCBI Taxonomy" id="638300"/>
    <lineage>
        <taxon>Bacteria</taxon>
        <taxon>Pseudomonadati</taxon>
        <taxon>Pseudomonadota</taxon>
        <taxon>Gammaproteobacteria</taxon>
        <taxon>Cardiobacteriales</taxon>
        <taxon>Cardiobacteriaceae</taxon>
        <taxon>Cardiobacterium</taxon>
    </lineage>
</organism>
<proteinExistence type="predicted"/>
<keyword evidence="4" id="KW-0813">Transport</keyword>
<evidence type="ECO:0000256" key="6">
    <source>
        <dbReference type="ARBA" id="ARBA00023136"/>
    </source>
</evidence>
<dbReference type="GO" id="GO:0015035">
    <property type="term" value="F:protein-disulfide reductase activity"/>
    <property type="evidence" value="ECO:0007669"/>
    <property type="project" value="InterPro"/>
</dbReference>
<gene>
    <name evidence="9" type="ORF">HMPREF0198_1995</name>
</gene>
<keyword evidence="2" id="KW-1003">Cell membrane</keyword>
<dbReference type="Gene3D" id="1.20.1550.10">
    <property type="entry name" value="DsbB-like"/>
    <property type="match status" value="1"/>
</dbReference>
<evidence type="ECO:0000256" key="2">
    <source>
        <dbReference type="ARBA" id="ARBA00022475"/>
    </source>
</evidence>
<dbReference type="InterPro" id="IPR023380">
    <property type="entry name" value="DsbB-like_sf"/>
</dbReference>
<keyword evidence="4" id="KW-0249">Electron transport</keyword>
<dbReference type="AlphaFoldDB" id="C8NBW7"/>
<keyword evidence="5 8" id="KW-1133">Transmembrane helix</keyword>
<dbReference type="InterPro" id="IPR050183">
    <property type="entry name" value="DsbB"/>
</dbReference>
<dbReference type="STRING" id="2718.CHUV0807_2536"/>
<dbReference type="EMBL" id="ACKY01000108">
    <property type="protein sequence ID" value="EEV87902.1"/>
    <property type="molecule type" value="Genomic_DNA"/>
</dbReference>
<evidence type="ECO:0000313" key="9">
    <source>
        <dbReference type="EMBL" id="EEV87902.1"/>
    </source>
</evidence>
<dbReference type="RefSeq" id="WP_004142138.1">
    <property type="nucleotide sequence ID" value="NZ_GG694027.1"/>
</dbReference>
<reference evidence="9 10" key="1">
    <citation type="submission" date="2009-08" db="EMBL/GenBank/DDBJ databases">
        <authorList>
            <person name="Qin X."/>
            <person name="Bachman B."/>
            <person name="Battles P."/>
            <person name="Bell A."/>
            <person name="Bess C."/>
            <person name="Bickham C."/>
            <person name="Chaboub L."/>
            <person name="Chen D."/>
            <person name="Coyle M."/>
            <person name="Deiros D.R."/>
            <person name="Dinh H."/>
            <person name="Forbes L."/>
            <person name="Fowler G."/>
            <person name="Francisco L."/>
            <person name="Fu Q."/>
            <person name="Gubbala S."/>
            <person name="Hale W."/>
            <person name="Han Y."/>
            <person name="Hemphill L."/>
            <person name="Highlander S.K."/>
            <person name="Hirani K."/>
            <person name="Hogues M."/>
            <person name="Jackson L."/>
            <person name="Jakkamsetti A."/>
            <person name="Javaid M."/>
            <person name="Jiang H."/>
            <person name="Korchina V."/>
            <person name="Kovar C."/>
            <person name="Lara F."/>
            <person name="Lee S."/>
            <person name="Mata R."/>
            <person name="Mathew T."/>
            <person name="Moen C."/>
            <person name="Morales K."/>
            <person name="Munidasa M."/>
            <person name="Nazareth L."/>
            <person name="Ngo R."/>
            <person name="Nguyen L."/>
            <person name="Okwuonu G."/>
            <person name="Ongeri F."/>
            <person name="Patil S."/>
            <person name="Petrosino J."/>
            <person name="Pham C."/>
            <person name="Pham P."/>
            <person name="Pu L.-L."/>
            <person name="Puazo M."/>
            <person name="Raj R."/>
            <person name="Reid J."/>
            <person name="Rouhana J."/>
            <person name="Saada N."/>
            <person name="Shang Y."/>
            <person name="Simmons D."/>
            <person name="Thornton R."/>
            <person name="Warren J."/>
            <person name="Weissenberger G."/>
            <person name="Zhang J."/>
            <person name="Zhang L."/>
            <person name="Zhou C."/>
            <person name="Zhu D."/>
            <person name="Muzny D."/>
            <person name="Worley K."/>
            <person name="Gibbs R."/>
        </authorList>
    </citation>
    <scope>NUCLEOTIDE SEQUENCE [LARGE SCALE GENOMIC DNA]</scope>
    <source>
        <strain evidence="10">ATCC 15826 / DSM 8339 / NCTC 10426 / 6573</strain>
    </source>
</reference>
<dbReference type="Pfam" id="PF02600">
    <property type="entry name" value="DsbB"/>
    <property type="match status" value="1"/>
</dbReference>
<evidence type="ECO:0000313" key="10">
    <source>
        <dbReference type="Proteomes" id="UP000004870"/>
    </source>
</evidence>
<name>C8NBW7_CARH6</name>
<keyword evidence="10" id="KW-1185">Reference proteome</keyword>
<evidence type="ECO:0000256" key="7">
    <source>
        <dbReference type="ARBA" id="ARBA00023284"/>
    </source>
</evidence>
<dbReference type="HOGENOM" id="CLU_098660_1_1_6"/>
<keyword evidence="6 8" id="KW-0472">Membrane</keyword>
<dbReference type="Proteomes" id="UP000004870">
    <property type="component" value="Unassembled WGS sequence"/>
</dbReference>
<feature type="transmembrane region" description="Helical" evidence="8">
    <location>
        <begin position="38"/>
        <end position="58"/>
    </location>
</feature>
<dbReference type="GO" id="GO:0005886">
    <property type="term" value="C:plasma membrane"/>
    <property type="evidence" value="ECO:0007669"/>
    <property type="project" value="UniProtKB-SubCell"/>
</dbReference>
<keyword evidence="7" id="KW-0676">Redox-active center</keyword>
<dbReference type="PANTHER" id="PTHR36570:SF3">
    <property type="entry name" value="DISULFIDE BOND FORMATION PROTEIN B"/>
    <property type="match status" value="1"/>
</dbReference>
<keyword evidence="3 8" id="KW-0812">Transmembrane</keyword>
<sequence>MAAILACYAPQVEFCYYPRRFFVTRIFTMTFTDTHRRIVLAVSGLASWASIAFAYYYLEKTLYLTPCNLCMMQRLAFALIGFFFLLDAIFWPQQLVARYLMRLFKYLSVFFGIGLAARHLYIQSLPPDQVPACGFDFYTMMDRAPNVFKGLIEAMHGDGDCAIPDTFLGLRIPVWSMILFIGLLVICVVCERAKRQRDY</sequence>
<feature type="transmembrane region" description="Helical" evidence="8">
    <location>
        <begin position="172"/>
        <end position="190"/>
    </location>
</feature>
<dbReference type="GO" id="GO:0006457">
    <property type="term" value="P:protein folding"/>
    <property type="evidence" value="ECO:0007669"/>
    <property type="project" value="InterPro"/>
</dbReference>
<evidence type="ECO:0000256" key="3">
    <source>
        <dbReference type="ARBA" id="ARBA00022692"/>
    </source>
</evidence>
<dbReference type="InterPro" id="IPR003752">
    <property type="entry name" value="DiS_bond_form_DsbB/BdbC"/>
</dbReference>
<evidence type="ECO:0000256" key="1">
    <source>
        <dbReference type="ARBA" id="ARBA00004651"/>
    </source>
</evidence>
<evidence type="ECO:0000256" key="5">
    <source>
        <dbReference type="ARBA" id="ARBA00022989"/>
    </source>
</evidence>
<dbReference type="PANTHER" id="PTHR36570">
    <property type="entry name" value="DISULFIDE BOND FORMATION PROTEIN B"/>
    <property type="match status" value="1"/>
</dbReference>
<evidence type="ECO:0000256" key="8">
    <source>
        <dbReference type="SAM" id="Phobius"/>
    </source>
</evidence>
<comment type="subcellular location">
    <subcellularLocation>
        <location evidence="1">Cell membrane</location>
        <topology evidence="1">Multi-pass membrane protein</topology>
    </subcellularLocation>
</comment>
<feature type="transmembrane region" description="Helical" evidence="8">
    <location>
        <begin position="73"/>
        <end position="91"/>
    </location>
</feature>
<accession>C8NBW7</accession>
<protein>
    <submittedName>
        <fullName evidence="9">Putative disulfide bond formation protein B</fullName>
    </submittedName>
</protein>
<comment type="caution">
    <text evidence="9">The sequence shown here is derived from an EMBL/GenBank/DDBJ whole genome shotgun (WGS) entry which is preliminary data.</text>
</comment>
<dbReference type="SUPFAM" id="SSF158442">
    <property type="entry name" value="DsbB-like"/>
    <property type="match status" value="1"/>
</dbReference>
<feature type="transmembrane region" description="Helical" evidence="8">
    <location>
        <begin position="103"/>
        <end position="121"/>
    </location>
</feature>
<evidence type="ECO:0000256" key="4">
    <source>
        <dbReference type="ARBA" id="ARBA00022982"/>
    </source>
</evidence>